<dbReference type="Proteomes" id="UP000826656">
    <property type="component" value="Unassembled WGS sequence"/>
</dbReference>
<evidence type="ECO:0000313" key="1">
    <source>
        <dbReference type="EMBL" id="KAH0748103.1"/>
    </source>
</evidence>
<comment type="caution">
    <text evidence="1">The sequence shown here is derived from an EMBL/GenBank/DDBJ whole genome shotgun (WGS) entry which is preliminary data.</text>
</comment>
<name>A0ABQ7UGI9_SOLTU</name>
<dbReference type="EMBL" id="JAIVGD010000019">
    <property type="protein sequence ID" value="KAH0748103.1"/>
    <property type="molecule type" value="Genomic_DNA"/>
</dbReference>
<gene>
    <name evidence="1" type="ORF">KY290_027335</name>
</gene>
<organism evidence="1 2">
    <name type="scientific">Solanum tuberosum</name>
    <name type="common">Potato</name>
    <dbReference type="NCBI Taxonomy" id="4113"/>
    <lineage>
        <taxon>Eukaryota</taxon>
        <taxon>Viridiplantae</taxon>
        <taxon>Streptophyta</taxon>
        <taxon>Embryophyta</taxon>
        <taxon>Tracheophyta</taxon>
        <taxon>Spermatophyta</taxon>
        <taxon>Magnoliopsida</taxon>
        <taxon>eudicotyledons</taxon>
        <taxon>Gunneridae</taxon>
        <taxon>Pentapetalae</taxon>
        <taxon>asterids</taxon>
        <taxon>lamiids</taxon>
        <taxon>Solanales</taxon>
        <taxon>Solanaceae</taxon>
        <taxon>Solanoideae</taxon>
        <taxon>Solaneae</taxon>
        <taxon>Solanum</taxon>
    </lineage>
</organism>
<protein>
    <recommendedName>
        <fullName evidence="3">Ulp1 protease family, C-terminal catalytic domain containing protein</fullName>
    </recommendedName>
</protein>
<evidence type="ECO:0000313" key="2">
    <source>
        <dbReference type="Proteomes" id="UP000826656"/>
    </source>
</evidence>
<accession>A0ABQ7UGI9</accession>
<proteinExistence type="predicted"/>
<keyword evidence="2" id="KW-1185">Reference proteome</keyword>
<evidence type="ECO:0008006" key="3">
    <source>
        <dbReference type="Google" id="ProtNLM"/>
    </source>
</evidence>
<reference evidence="1 2" key="1">
    <citation type="journal article" date="2021" name="bioRxiv">
        <title>Chromosome-scale and haplotype-resolved genome assembly of a tetraploid potato cultivar.</title>
        <authorList>
            <person name="Sun H."/>
            <person name="Jiao W.-B."/>
            <person name="Krause K."/>
            <person name="Campoy J.A."/>
            <person name="Goel M."/>
            <person name="Folz-Donahue K."/>
            <person name="Kukat C."/>
            <person name="Huettel B."/>
            <person name="Schneeberger K."/>
        </authorList>
    </citation>
    <scope>NUCLEOTIDE SEQUENCE [LARGE SCALE GENOMIC DNA]</scope>
    <source>
        <strain evidence="1">SolTubOtavaFocal</strain>
        <tissue evidence="1">Leaves</tissue>
    </source>
</reference>
<sequence length="165" mass="18860">MDQPSVPMMNDEAQKTTEQTIGVFNVDKYGSSNSKTPTLDDYPDLSMTQIIALDPILNATTTLDMQPRIRNPGRYDTSPYIQMSEGESSARKVPIFFRIKHPFQIHNGFEVAAELIDEFNKWVFKDVSSRNDRKSAYLKLKDTFEPPMDFGVDNVAEKNFFQHNG</sequence>